<dbReference type="InterPro" id="IPR000795">
    <property type="entry name" value="T_Tr_GTP-bd_dom"/>
</dbReference>
<evidence type="ECO:0000256" key="3">
    <source>
        <dbReference type="ARBA" id="ARBA00023134"/>
    </source>
</evidence>
<dbReference type="Gene3D" id="2.40.30.10">
    <property type="entry name" value="Translation factors"/>
    <property type="match status" value="1"/>
</dbReference>
<evidence type="ECO:0000256" key="1">
    <source>
        <dbReference type="ARBA" id="ARBA00007249"/>
    </source>
</evidence>
<reference evidence="5 6" key="1">
    <citation type="journal article" date="2013" name="Genome Biol.">
        <title>Genome of Acanthamoeba castellanii highlights extensive lateral gene transfer and early evolution of tyrosine kinase signaling.</title>
        <authorList>
            <person name="Clarke M."/>
            <person name="Lohan A.J."/>
            <person name="Liu B."/>
            <person name="Lagkouvardos I."/>
            <person name="Roy S."/>
            <person name="Zafar N."/>
            <person name="Bertelli C."/>
            <person name="Schilde C."/>
            <person name="Kianianmomeni A."/>
            <person name="Burglin T.R."/>
            <person name="Frech C."/>
            <person name="Turcotte B."/>
            <person name="Kopec K.O."/>
            <person name="Synnott J.M."/>
            <person name="Choo C."/>
            <person name="Paponov I."/>
            <person name="Finkler A."/>
            <person name="Soon Heng Tan C."/>
            <person name="Hutchins A.P."/>
            <person name="Weinmeier T."/>
            <person name="Rattei T."/>
            <person name="Chu J.S."/>
            <person name="Gimenez G."/>
            <person name="Irimia M."/>
            <person name="Rigden D.J."/>
            <person name="Fitzpatrick D.A."/>
            <person name="Lorenzo-Morales J."/>
            <person name="Bateman A."/>
            <person name="Chiu C.H."/>
            <person name="Tang P."/>
            <person name="Hegemann P."/>
            <person name="Fromm H."/>
            <person name="Raoult D."/>
            <person name="Greub G."/>
            <person name="Miranda-Saavedra D."/>
            <person name="Chen N."/>
            <person name="Nash P."/>
            <person name="Ginger M.L."/>
            <person name="Horn M."/>
            <person name="Schaap P."/>
            <person name="Caler L."/>
            <person name="Loftus B."/>
        </authorList>
    </citation>
    <scope>NUCLEOTIDE SEQUENCE [LARGE SCALE GENOMIC DNA]</scope>
    <source>
        <strain evidence="5 6">Neff</strain>
    </source>
</reference>
<dbReference type="PRINTS" id="PR00315">
    <property type="entry name" value="ELONGATNFCT"/>
</dbReference>
<dbReference type="GO" id="GO:0003746">
    <property type="term" value="F:translation elongation factor activity"/>
    <property type="evidence" value="ECO:0007669"/>
    <property type="project" value="UniProtKB-KW"/>
</dbReference>
<dbReference type="SUPFAM" id="SSF81383">
    <property type="entry name" value="F-box domain"/>
    <property type="match status" value="1"/>
</dbReference>
<keyword evidence="5" id="KW-0251">Elongation factor</keyword>
<dbReference type="Proteomes" id="UP000011083">
    <property type="component" value="Unassembled WGS sequence"/>
</dbReference>
<name>L8GPI0_ACACF</name>
<gene>
    <name evidence="5" type="ORF">ACA1_129520</name>
</gene>
<dbReference type="Gene3D" id="1.20.1280.50">
    <property type="match status" value="1"/>
</dbReference>
<dbReference type="Gene3D" id="3.40.50.300">
    <property type="entry name" value="P-loop containing nucleotide triphosphate hydrolases"/>
    <property type="match status" value="1"/>
</dbReference>
<dbReference type="RefSeq" id="XP_004336840.1">
    <property type="nucleotide sequence ID" value="XM_004336792.1"/>
</dbReference>
<dbReference type="EMBL" id="KB008043">
    <property type="protein sequence ID" value="ELR14827.1"/>
    <property type="molecule type" value="Genomic_DNA"/>
</dbReference>
<comment type="similarity">
    <text evidence="1">Belongs to the TRAFAC class translation factor GTPase superfamily. Classic translation factor GTPase family. EF-Tu/EF-1A subfamily.</text>
</comment>
<dbReference type="InterPro" id="IPR009001">
    <property type="entry name" value="Transl_elong_EF1A/Init_IF2_C"/>
</dbReference>
<dbReference type="PANTHER" id="PTHR23115">
    <property type="entry name" value="TRANSLATION FACTOR"/>
    <property type="match status" value="1"/>
</dbReference>
<keyword evidence="2" id="KW-0547">Nucleotide-binding</keyword>
<dbReference type="InterPro" id="IPR036047">
    <property type="entry name" value="F-box-like_dom_sf"/>
</dbReference>
<dbReference type="Pfam" id="PF00009">
    <property type="entry name" value="GTP_EFTU"/>
    <property type="match status" value="1"/>
</dbReference>
<evidence type="ECO:0000259" key="4">
    <source>
        <dbReference type="PROSITE" id="PS51722"/>
    </source>
</evidence>
<keyword evidence="3" id="KW-0342">GTP-binding</keyword>
<keyword evidence="5" id="KW-0648">Protein biosynthesis</keyword>
<organism evidence="5 6">
    <name type="scientific">Acanthamoeba castellanii (strain ATCC 30010 / Neff)</name>
    <dbReference type="NCBI Taxonomy" id="1257118"/>
    <lineage>
        <taxon>Eukaryota</taxon>
        <taxon>Amoebozoa</taxon>
        <taxon>Discosea</taxon>
        <taxon>Longamoebia</taxon>
        <taxon>Centramoebida</taxon>
        <taxon>Acanthamoebidae</taxon>
        <taxon>Acanthamoeba</taxon>
    </lineage>
</organism>
<dbReference type="GO" id="GO:0003924">
    <property type="term" value="F:GTPase activity"/>
    <property type="evidence" value="ECO:0007669"/>
    <property type="project" value="InterPro"/>
</dbReference>
<evidence type="ECO:0000256" key="2">
    <source>
        <dbReference type="ARBA" id="ARBA00022741"/>
    </source>
</evidence>
<dbReference type="InterPro" id="IPR054696">
    <property type="entry name" value="GTP-eEF1A_C"/>
</dbReference>
<dbReference type="STRING" id="1257118.L8GPI0"/>
<dbReference type="PROSITE" id="PS51722">
    <property type="entry name" value="G_TR_2"/>
    <property type="match status" value="1"/>
</dbReference>
<dbReference type="SUPFAM" id="SSF50465">
    <property type="entry name" value="EF-Tu/eEF-1alpha/eIF2-gamma C-terminal domain"/>
    <property type="match status" value="1"/>
</dbReference>
<feature type="domain" description="Tr-type G" evidence="4">
    <location>
        <begin position="76"/>
        <end position="302"/>
    </location>
</feature>
<dbReference type="SUPFAM" id="SSF52540">
    <property type="entry name" value="P-loop containing nucleoside triphosphate hydrolases"/>
    <property type="match status" value="1"/>
</dbReference>
<dbReference type="InterPro" id="IPR027417">
    <property type="entry name" value="P-loop_NTPase"/>
</dbReference>
<dbReference type="GeneID" id="14915474"/>
<accession>L8GPI0</accession>
<sequence length="529" mass="58195">MSLSEPVAEVWVHVLSYVDVERVVNCVSFVSRGFYALATEPQLWHRLVRRYFPSVVNLYEGDPDGWRKTFIAQASSKRPRFCLLGKVDCGKSTLIGRILVGLGAATEQEVQRNSDEANLVGVRTYKLKYAWISDRLKLERERGITIDWHTRECTLSSGREIEIVDLPGHCDFIKNTSIGASMADVAILVASVHQYHINAGLTNVVPPEHLVLAKSANVSKVIVAVNRMDDPAVFHMSHSHFEMIKDCVMQMAAGAGFEPEDLVVLPISAWSGENVVCRPSSLPWYEGPMLFDVMEQAASRVVMKRSLFVLRRENVLCTGGQSGTKKPEEVVVVLVQSGMVREGQVLQAVLPGPIVCRRELVGLRLGVERVPAGVVLKAASGGAVRNRKAKWATWRLSRGVVLAAENALEASRIESFTVRLVHSVPMNLRCGIAPLFILHTASLPCRVEKIISLWTEGQEVPVEEDGKAAVIRVDRGMSTLVQVKPLGDVFVEPYARNAALGTVLVSDMGPITAYGRIESVFRHGQGTTS</sequence>
<dbReference type="InterPro" id="IPR050100">
    <property type="entry name" value="TRAFAC_GTPase_members"/>
</dbReference>
<keyword evidence="6" id="KW-1185">Reference proteome</keyword>
<dbReference type="AlphaFoldDB" id="L8GPI0"/>
<proteinExistence type="inferred from homology"/>
<evidence type="ECO:0000313" key="5">
    <source>
        <dbReference type="EMBL" id="ELR14827.1"/>
    </source>
</evidence>
<evidence type="ECO:0000313" key="6">
    <source>
        <dbReference type="Proteomes" id="UP000011083"/>
    </source>
</evidence>
<dbReference type="GO" id="GO:0005525">
    <property type="term" value="F:GTP binding"/>
    <property type="evidence" value="ECO:0007669"/>
    <property type="project" value="UniProtKB-KW"/>
</dbReference>
<protein>
    <submittedName>
        <fullName evidence="5">Elongation factor Tu GTP binding domain containing protein</fullName>
    </submittedName>
</protein>
<dbReference type="OrthoDB" id="342024at2759"/>
<dbReference type="Pfam" id="PF12937">
    <property type="entry name" value="F-box-like"/>
    <property type="match status" value="1"/>
</dbReference>
<dbReference type="KEGG" id="acan:ACA1_129520"/>
<dbReference type="Pfam" id="PF22594">
    <property type="entry name" value="GTP-eEF1A_C"/>
    <property type="match status" value="1"/>
</dbReference>
<dbReference type="InterPro" id="IPR001810">
    <property type="entry name" value="F-box_dom"/>
</dbReference>
<dbReference type="VEuPathDB" id="AmoebaDB:ACA1_129520"/>